<sequence length="456" mass="51664">MKTSTSNTPKKVHFISLGCPKNLVDSEIMAGTLMKDGYNVVADAEEADTVVVNTCGFIEDSKKESIQRILDMAALKEEGKIKKIVVAGCLTQRYKTDLVEGLPEADLFVGSGEFQNIAKILKNHDEGEKKKTFFNLPTYLQEDSTPRVNSQPGHRAYLKISEGCMKRCAFCAIPLIRGNLQSRKMDNIVNEAKLLAASGVKELIIISHDFTDYGWDVRRKDPTAKESPVELLRRLAEVEGIKWIRLLYLYPDGITPEMIDLIKNNDKFVKYFDMPLQHINNEVLKRMNRKMTREEITTALDLIRKEIPEAVIRTQFIVGYPGETQEHFEELLQFVAEQKFDRVGCFQYSPEENTPGGKMDQQVEAEIKQFRHDALMEVQQNISRDKHRAFIGKTVEVVVEGLSDETDLLLQGRTSQQAPEIDGVVLINDGQAKIGQFVKVLVTDSMEYDLIGEIVE</sequence>
<comment type="similarity">
    <text evidence="9">Belongs to the methylthiotransferase family. RimO subfamily.</text>
</comment>
<evidence type="ECO:0000256" key="5">
    <source>
        <dbReference type="ARBA" id="ARBA00022691"/>
    </source>
</evidence>
<dbReference type="GO" id="GO:0035599">
    <property type="term" value="F:aspartic acid methylthiotransferase activity"/>
    <property type="evidence" value="ECO:0007669"/>
    <property type="project" value="TreeGrafter"/>
</dbReference>
<dbReference type="NCBIfam" id="TIGR01125">
    <property type="entry name" value="30S ribosomal protein S12 methylthiotransferase RimO"/>
    <property type="match status" value="1"/>
</dbReference>
<dbReference type="InterPro" id="IPR038135">
    <property type="entry name" value="Methylthiotransferase_N_sf"/>
</dbReference>
<feature type="binding site" evidence="9">
    <location>
        <position position="171"/>
    </location>
    <ligand>
        <name>[4Fe-4S] cluster</name>
        <dbReference type="ChEBI" id="CHEBI:49883"/>
        <label>2</label>
        <note>4Fe-4S-S-AdoMet</note>
    </ligand>
</feature>
<dbReference type="InterPro" id="IPR013848">
    <property type="entry name" value="Methylthiotransferase_N"/>
</dbReference>
<reference evidence="13 14" key="1">
    <citation type="journal article" date="2013" name="ISME J.">
        <title>By their genes ye shall know them: genomic signatures of predatory bacteria.</title>
        <authorList>
            <person name="Pasternak Z."/>
            <person name="Pietrokovski S."/>
            <person name="Rotem O."/>
            <person name="Gophna U."/>
            <person name="Lurie-Weinberger M.N."/>
            <person name="Jurkevitch E."/>
        </authorList>
    </citation>
    <scope>NUCLEOTIDE SEQUENCE [LARGE SCALE GENOMIC DNA]</scope>
    <source>
        <strain evidence="13 14">JSS</strain>
    </source>
</reference>
<dbReference type="HOGENOM" id="CLU_018697_0_1_7"/>
<proteinExistence type="inferred from homology"/>
<dbReference type="Gene3D" id="3.40.50.12160">
    <property type="entry name" value="Methylthiotransferase, N-terminal domain"/>
    <property type="match status" value="1"/>
</dbReference>
<evidence type="ECO:0000256" key="9">
    <source>
        <dbReference type="HAMAP-Rule" id="MF_01865"/>
    </source>
</evidence>
<evidence type="ECO:0000313" key="14">
    <source>
        <dbReference type="Proteomes" id="UP000012040"/>
    </source>
</evidence>
<feature type="binding site" evidence="9">
    <location>
        <position position="55"/>
    </location>
    <ligand>
        <name>[4Fe-4S] cluster</name>
        <dbReference type="ChEBI" id="CHEBI:49883"/>
        <label>1</label>
    </ligand>
</feature>
<feature type="domain" description="Radical SAM core" evidence="12">
    <location>
        <begin position="150"/>
        <end position="385"/>
    </location>
</feature>
<dbReference type="PANTHER" id="PTHR43837:SF1">
    <property type="entry name" value="RIBOSOMAL PROTEIN US12 METHYLTHIOTRANSFERASE RIMO"/>
    <property type="match status" value="1"/>
</dbReference>
<dbReference type="FunFam" id="3.80.30.20:FF:000001">
    <property type="entry name" value="tRNA-2-methylthio-N(6)-dimethylallyladenosine synthase 2"/>
    <property type="match status" value="1"/>
</dbReference>
<comment type="cofactor">
    <cofactor evidence="9">
        <name>[4Fe-4S] cluster</name>
        <dbReference type="ChEBI" id="CHEBI:49883"/>
    </cofactor>
    <text evidence="9">Binds 2 [4Fe-4S] clusters. One cluster is coordinated with 3 cysteines and an exchangeable S-adenosyl-L-methionine.</text>
</comment>
<organism evidence="13 14">
    <name type="scientific">Pseudobdellovibrio exovorus JSS</name>
    <dbReference type="NCBI Taxonomy" id="1184267"/>
    <lineage>
        <taxon>Bacteria</taxon>
        <taxon>Pseudomonadati</taxon>
        <taxon>Bdellovibrionota</taxon>
        <taxon>Bdellovibrionia</taxon>
        <taxon>Bdellovibrionales</taxon>
        <taxon>Pseudobdellovibrionaceae</taxon>
        <taxon>Pseudobdellovibrio</taxon>
    </lineage>
</organism>
<dbReference type="FunFam" id="3.40.50.12160:FF:000003">
    <property type="entry name" value="CDK5 regulatory subunit-associated protein 1"/>
    <property type="match status" value="1"/>
</dbReference>
<feature type="binding site" evidence="9">
    <location>
        <position position="168"/>
    </location>
    <ligand>
        <name>[4Fe-4S] cluster</name>
        <dbReference type="ChEBI" id="CHEBI:49883"/>
        <label>2</label>
        <note>4Fe-4S-S-AdoMet</note>
    </ligand>
</feature>
<dbReference type="GO" id="GO:0103039">
    <property type="term" value="F:protein methylthiotransferase activity"/>
    <property type="evidence" value="ECO:0007669"/>
    <property type="project" value="UniProtKB-EC"/>
</dbReference>
<comment type="function">
    <text evidence="1">Catalyzes the methylthiolation of N6-(dimethylallyl)adenosine (i(6)A), leading to the formation of 2-methylthio-N6-(dimethylallyl)adenosine (ms(2)i(6)A) at position 37 in tRNAs that read codons beginning with uridine.</text>
</comment>
<dbReference type="InterPro" id="IPR006638">
    <property type="entry name" value="Elp3/MiaA/NifB-like_rSAM"/>
</dbReference>
<dbReference type="KEGG" id="bex:A11Q_2526"/>
<dbReference type="GO" id="GO:0005829">
    <property type="term" value="C:cytosol"/>
    <property type="evidence" value="ECO:0007669"/>
    <property type="project" value="TreeGrafter"/>
</dbReference>
<evidence type="ECO:0000259" key="12">
    <source>
        <dbReference type="PROSITE" id="PS51918"/>
    </source>
</evidence>
<dbReference type="InterPro" id="IPR005839">
    <property type="entry name" value="Methylthiotransferase"/>
</dbReference>
<comment type="function">
    <text evidence="9">Catalyzes the methylthiolation of an aspartic acid residue of ribosomal protein uS12.</text>
</comment>
<feature type="domain" description="MTTase N-terminal" evidence="11">
    <location>
        <begin position="10"/>
        <end position="129"/>
    </location>
</feature>
<dbReference type="Gene3D" id="3.80.30.20">
    <property type="entry name" value="tm_1862 like domain"/>
    <property type="match status" value="1"/>
</dbReference>
<dbReference type="RefSeq" id="WP_015471232.1">
    <property type="nucleotide sequence ID" value="NC_020813.1"/>
</dbReference>
<feature type="domain" description="TRAM" evidence="10">
    <location>
        <begin position="388"/>
        <end position="456"/>
    </location>
</feature>
<dbReference type="OrthoDB" id="5288412at2"/>
<dbReference type="InterPro" id="IPR058240">
    <property type="entry name" value="rSAM_sf"/>
</dbReference>
<dbReference type="SUPFAM" id="SSF102114">
    <property type="entry name" value="Radical SAM enzymes"/>
    <property type="match status" value="1"/>
</dbReference>
<protein>
    <recommendedName>
        <fullName evidence="9">Ribosomal protein uS12 methylthiotransferase RimO</fullName>
        <shortName evidence="9">uS12 MTTase</shortName>
        <shortName evidence="9">uS12 methylthiotransferase</shortName>
        <ecNumber evidence="9">2.8.4.4</ecNumber>
    </recommendedName>
    <alternativeName>
        <fullName evidence="9">Ribosomal protein uS12 (aspartate-C(3))-methylthiotransferase</fullName>
    </alternativeName>
    <alternativeName>
        <fullName evidence="9">Ribosome maturation factor RimO</fullName>
    </alternativeName>
</protein>
<dbReference type="SFLD" id="SFLDS00029">
    <property type="entry name" value="Radical_SAM"/>
    <property type="match status" value="1"/>
</dbReference>
<evidence type="ECO:0000259" key="10">
    <source>
        <dbReference type="PROSITE" id="PS50926"/>
    </source>
</evidence>
<name>M4VBG9_9BACT</name>
<dbReference type="SFLD" id="SFLDG01082">
    <property type="entry name" value="B12-binding_domain_containing"/>
    <property type="match status" value="1"/>
</dbReference>
<dbReference type="NCBIfam" id="TIGR00089">
    <property type="entry name" value="MiaB/RimO family radical SAM methylthiotransferase"/>
    <property type="match status" value="1"/>
</dbReference>
<dbReference type="GO" id="GO:0046872">
    <property type="term" value="F:metal ion binding"/>
    <property type="evidence" value="ECO:0007669"/>
    <property type="project" value="UniProtKB-KW"/>
</dbReference>
<keyword evidence="7 9" id="KW-0408">Iron</keyword>
<feature type="binding site" evidence="9">
    <location>
        <position position="164"/>
    </location>
    <ligand>
        <name>[4Fe-4S] cluster</name>
        <dbReference type="ChEBI" id="CHEBI:49883"/>
        <label>2</label>
        <note>4Fe-4S-S-AdoMet</note>
    </ligand>
</feature>
<dbReference type="InterPro" id="IPR012340">
    <property type="entry name" value="NA-bd_OB-fold"/>
</dbReference>
<dbReference type="PATRIC" id="fig|1184267.3.peg.2554"/>
<dbReference type="PROSITE" id="PS51449">
    <property type="entry name" value="MTTASE_N"/>
    <property type="match status" value="1"/>
</dbReference>
<dbReference type="AlphaFoldDB" id="M4VBG9"/>
<comment type="catalytic activity">
    <reaction evidence="9">
        <text>L-aspartate(89)-[ribosomal protein uS12]-hydrogen + (sulfur carrier)-SH + AH2 + 2 S-adenosyl-L-methionine = 3-methylsulfanyl-L-aspartate(89)-[ribosomal protein uS12]-hydrogen + (sulfur carrier)-H + 5'-deoxyadenosine + L-methionine + A + S-adenosyl-L-homocysteine + 2 H(+)</text>
        <dbReference type="Rhea" id="RHEA:37087"/>
        <dbReference type="Rhea" id="RHEA-COMP:10460"/>
        <dbReference type="Rhea" id="RHEA-COMP:10461"/>
        <dbReference type="Rhea" id="RHEA-COMP:14737"/>
        <dbReference type="Rhea" id="RHEA-COMP:14739"/>
        <dbReference type="ChEBI" id="CHEBI:13193"/>
        <dbReference type="ChEBI" id="CHEBI:15378"/>
        <dbReference type="ChEBI" id="CHEBI:17319"/>
        <dbReference type="ChEBI" id="CHEBI:17499"/>
        <dbReference type="ChEBI" id="CHEBI:29917"/>
        <dbReference type="ChEBI" id="CHEBI:29961"/>
        <dbReference type="ChEBI" id="CHEBI:57844"/>
        <dbReference type="ChEBI" id="CHEBI:57856"/>
        <dbReference type="ChEBI" id="CHEBI:59789"/>
        <dbReference type="ChEBI" id="CHEBI:64428"/>
        <dbReference type="ChEBI" id="CHEBI:73599"/>
        <dbReference type="EC" id="2.8.4.4"/>
    </reaction>
</comment>
<accession>M4VBG9</accession>
<dbReference type="Pfam" id="PF18693">
    <property type="entry name" value="TRAM_2"/>
    <property type="match status" value="1"/>
</dbReference>
<feature type="binding site" evidence="9">
    <location>
        <position position="19"/>
    </location>
    <ligand>
        <name>[4Fe-4S] cluster</name>
        <dbReference type="ChEBI" id="CHEBI:49883"/>
        <label>1</label>
    </ligand>
</feature>
<dbReference type="EMBL" id="CP003537">
    <property type="protein sequence ID" value="AGH96742.1"/>
    <property type="molecule type" value="Genomic_DNA"/>
</dbReference>
<dbReference type="SMART" id="SM00729">
    <property type="entry name" value="Elp3"/>
    <property type="match status" value="1"/>
</dbReference>
<evidence type="ECO:0000259" key="11">
    <source>
        <dbReference type="PROSITE" id="PS51449"/>
    </source>
</evidence>
<comment type="subcellular location">
    <subcellularLocation>
        <location evidence="9">Cytoplasm</location>
    </subcellularLocation>
</comment>
<keyword evidence="3 9" id="KW-0963">Cytoplasm</keyword>
<dbReference type="InterPro" id="IPR005840">
    <property type="entry name" value="Ribosomal_uS12_MeSTrfase_RimO"/>
</dbReference>
<keyword evidence="5 9" id="KW-0949">S-adenosyl-L-methionine</keyword>
<dbReference type="InterPro" id="IPR007197">
    <property type="entry name" value="rSAM"/>
</dbReference>
<keyword evidence="6 9" id="KW-0479">Metal-binding</keyword>
<evidence type="ECO:0000256" key="3">
    <source>
        <dbReference type="ARBA" id="ARBA00022490"/>
    </source>
</evidence>
<dbReference type="HAMAP" id="MF_01865">
    <property type="entry name" value="MTTase_RimO"/>
    <property type="match status" value="1"/>
</dbReference>
<dbReference type="PROSITE" id="PS50926">
    <property type="entry name" value="TRAM"/>
    <property type="match status" value="1"/>
</dbReference>
<dbReference type="InterPro" id="IPR002792">
    <property type="entry name" value="TRAM_dom"/>
</dbReference>
<dbReference type="SFLD" id="SFLDG01061">
    <property type="entry name" value="methylthiotransferase"/>
    <property type="match status" value="1"/>
</dbReference>
<evidence type="ECO:0000256" key="6">
    <source>
        <dbReference type="ARBA" id="ARBA00022723"/>
    </source>
</evidence>
<dbReference type="STRING" id="1184267.A11Q_2526"/>
<dbReference type="GO" id="GO:0006400">
    <property type="term" value="P:tRNA modification"/>
    <property type="evidence" value="ECO:0007669"/>
    <property type="project" value="InterPro"/>
</dbReference>
<dbReference type="InterPro" id="IPR020612">
    <property type="entry name" value="Methylthiotransferase_CS"/>
</dbReference>
<dbReference type="EC" id="2.8.4.4" evidence="9"/>
<dbReference type="PROSITE" id="PS01278">
    <property type="entry name" value="MTTASE_RADICAL"/>
    <property type="match status" value="1"/>
</dbReference>
<keyword evidence="8 9" id="KW-0411">Iron-sulfur</keyword>
<dbReference type="Gene3D" id="2.40.50.140">
    <property type="entry name" value="Nucleic acid-binding proteins"/>
    <property type="match status" value="1"/>
</dbReference>
<keyword evidence="4 9" id="KW-0808">Transferase</keyword>
<feature type="binding site" evidence="9">
    <location>
        <position position="89"/>
    </location>
    <ligand>
        <name>[4Fe-4S] cluster</name>
        <dbReference type="ChEBI" id="CHEBI:49883"/>
        <label>1</label>
    </ligand>
</feature>
<dbReference type="SFLD" id="SFLDF00274">
    <property type="entry name" value="ribosomal_protein_S12_methylth"/>
    <property type="match status" value="1"/>
</dbReference>
<dbReference type="InterPro" id="IPR023404">
    <property type="entry name" value="rSAM_horseshoe"/>
</dbReference>
<dbReference type="Pfam" id="PF04055">
    <property type="entry name" value="Radical_SAM"/>
    <property type="match status" value="1"/>
</dbReference>
<evidence type="ECO:0000256" key="1">
    <source>
        <dbReference type="ARBA" id="ARBA00003234"/>
    </source>
</evidence>
<keyword evidence="14" id="KW-1185">Reference proteome</keyword>
<evidence type="ECO:0000256" key="2">
    <source>
        <dbReference type="ARBA" id="ARBA00022485"/>
    </source>
</evidence>
<evidence type="ECO:0000256" key="7">
    <source>
        <dbReference type="ARBA" id="ARBA00023004"/>
    </source>
</evidence>
<dbReference type="eggNOG" id="COG0621">
    <property type="taxonomic scope" value="Bacteria"/>
</dbReference>
<dbReference type="CDD" id="cd01335">
    <property type="entry name" value="Radical_SAM"/>
    <property type="match status" value="1"/>
</dbReference>
<dbReference type="Proteomes" id="UP000012040">
    <property type="component" value="Chromosome"/>
</dbReference>
<evidence type="ECO:0000256" key="4">
    <source>
        <dbReference type="ARBA" id="ARBA00022679"/>
    </source>
</evidence>
<dbReference type="PROSITE" id="PS51918">
    <property type="entry name" value="RADICAL_SAM"/>
    <property type="match status" value="1"/>
</dbReference>
<dbReference type="Pfam" id="PF00919">
    <property type="entry name" value="UPF0004"/>
    <property type="match status" value="1"/>
</dbReference>
<gene>
    <name evidence="9" type="primary">rimO</name>
    <name evidence="13" type="ORF">A11Q_2526</name>
</gene>
<keyword evidence="2 9" id="KW-0004">4Fe-4S</keyword>
<dbReference type="PANTHER" id="PTHR43837">
    <property type="entry name" value="RIBOSOMAL PROTEIN S12 METHYLTHIOTRANSFERASE RIMO"/>
    <property type="match status" value="1"/>
</dbReference>
<dbReference type="GO" id="GO:0051539">
    <property type="term" value="F:4 iron, 4 sulfur cluster binding"/>
    <property type="evidence" value="ECO:0007669"/>
    <property type="project" value="UniProtKB-UniRule"/>
</dbReference>
<evidence type="ECO:0000256" key="8">
    <source>
        <dbReference type="ARBA" id="ARBA00023014"/>
    </source>
</evidence>
<evidence type="ECO:0000313" key="13">
    <source>
        <dbReference type="EMBL" id="AGH96742.1"/>
    </source>
</evidence>